<evidence type="ECO:0000313" key="2">
    <source>
        <dbReference type="EMBL" id="TJZ78919.1"/>
    </source>
</evidence>
<dbReference type="InterPro" id="IPR036388">
    <property type="entry name" value="WH-like_DNA-bd_sf"/>
</dbReference>
<dbReference type="EMBL" id="SUMF01000001">
    <property type="protein sequence ID" value="TJZ78919.1"/>
    <property type="molecule type" value="Genomic_DNA"/>
</dbReference>
<evidence type="ECO:0000313" key="3">
    <source>
        <dbReference type="Proteomes" id="UP000310016"/>
    </source>
</evidence>
<dbReference type="SUPFAM" id="SSF46785">
    <property type="entry name" value="Winged helix' DNA-binding domain"/>
    <property type="match status" value="1"/>
</dbReference>
<dbReference type="Pfam" id="PF09012">
    <property type="entry name" value="FeoC"/>
    <property type="match status" value="1"/>
</dbReference>
<organism evidence="2 3">
    <name type="scientific">Chitiniphilus eburneus</name>
    <dbReference type="NCBI Taxonomy" id="2571148"/>
    <lineage>
        <taxon>Bacteria</taxon>
        <taxon>Pseudomonadati</taxon>
        <taxon>Pseudomonadota</taxon>
        <taxon>Betaproteobacteria</taxon>
        <taxon>Neisseriales</taxon>
        <taxon>Chitinibacteraceae</taxon>
        <taxon>Chitiniphilus</taxon>
    </lineage>
</organism>
<dbReference type="Gene3D" id="1.10.10.10">
    <property type="entry name" value="Winged helix-like DNA-binding domain superfamily/Winged helix DNA-binding domain"/>
    <property type="match status" value="1"/>
</dbReference>
<name>A0A4U0QC04_9NEIS</name>
<dbReference type="RefSeq" id="WP_136771434.1">
    <property type="nucleotide sequence ID" value="NZ_CP156074.1"/>
</dbReference>
<comment type="caution">
    <text evidence="2">The sequence shown here is derived from an EMBL/GenBank/DDBJ whole genome shotgun (WGS) entry which is preliminary data.</text>
</comment>
<keyword evidence="3" id="KW-1185">Reference proteome</keyword>
<dbReference type="OrthoDB" id="467062at2"/>
<dbReference type="InterPro" id="IPR015102">
    <property type="entry name" value="Tscrpt_reg_HTH_FeoC"/>
</dbReference>
<evidence type="ECO:0000259" key="1">
    <source>
        <dbReference type="Pfam" id="PF09012"/>
    </source>
</evidence>
<dbReference type="InterPro" id="IPR036390">
    <property type="entry name" value="WH_DNA-bd_sf"/>
</dbReference>
<accession>A0A4U0QC04</accession>
<sequence length="91" mass="9726">MTPSDIRQYLRERGQASLADLAARFDSDPEMVRGVIAHWIRKGKVTEIGGGDCGKSCCACGTTASTAYRWQEQDTPTIPLHATTGTGCGGH</sequence>
<gene>
    <name evidence="2" type="ORF">FAZ21_01130</name>
</gene>
<protein>
    <recommendedName>
        <fullName evidence="1">Transcriptional regulator HTH-type FeoC domain-containing protein</fullName>
    </recommendedName>
</protein>
<dbReference type="Proteomes" id="UP000310016">
    <property type="component" value="Unassembled WGS sequence"/>
</dbReference>
<feature type="domain" description="Transcriptional regulator HTH-type FeoC" evidence="1">
    <location>
        <begin position="5"/>
        <end position="69"/>
    </location>
</feature>
<dbReference type="AlphaFoldDB" id="A0A4U0QC04"/>
<proteinExistence type="predicted"/>
<reference evidence="2 3" key="1">
    <citation type="submission" date="2019-04" db="EMBL/GenBank/DDBJ databases">
        <title>Chitiniphilus eburnea sp. nov., a novel chitinolytic bacterium isolated from aquaculture sludge.</title>
        <authorList>
            <person name="Sheng M."/>
        </authorList>
    </citation>
    <scope>NUCLEOTIDE SEQUENCE [LARGE SCALE GENOMIC DNA]</scope>
    <source>
        <strain evidence="2 3">HX-2-15</strain>
    </source>
</reference>